<dbReference type="Proteomes" id="UP001515480">
    <property type="component" value="Unassembled WGS sequence"/>
</dbReference>
<name>A0AB34IT94_PRYPA</name>
<comment type="caution">
    <text evidence="2">The sequence shown here is derived from an EMBL/GenBank/DDBJ whole genome shotgun (WGS) entry which is preliminary data.</text>
</comment>
<dbReference type="EMBL" id="JBGBPQ010000020">
    <property type="protein sequence ID" value="KAL1504443.1"/>
    <property type="molecule type" value="Genomic_DNA"/>
</dbReference>
<sequence length="199" mass="20550">MSAPDHAAEEGIIKLVFLREAGGASSHRKAVVPLVEGVSFDQFTMRVRRRLGLPDGSRITLTDAASGVVDTIDRLLEVDEGVTLDVASDVPSCLSQAVGTSASAATQRPMAGKGQALDGVANGAGGAAASPVKACRVDIPVSEWARSAREREDEDAGDGKYRKRRRGALGAMLSGRVLLGLAAGGILLYLLLGAVGNKT</sequence>
<reference evidence="2 3" key="1">
    <citation type="journal article" date="2024" name="Science">
        <title>Giant polyketide synthase enzymes in the biosynthesis of giant marine polyether toxins.</title>
        <authorList>
            <person name="Fallon T.R."/>
            <person name="Shende V.V."/>
            <person name="Wierzbicki I.H."/>
            <person name="Pendleton A.L."/>
            <person name="Watervoot N.F."/>
            <person name="Auber R.P."/>
            <person name="Gonzalez D.J."/>
            <person name="Wisecaver J.H."/>
            <person name="Moore B.S."/>
        </authorList>
    </citation>
    <scope>NUCLEOTIDE SEQUENCE [LARGE SCALE GENOMIC DNA]</scope>
    <source>
        <strain evidence="2 3">12B1</strain>
    </source>
</reference>
<evidence type="ECO:0000313" key="3">
    <source>
        <dbReference type="Proteomes" id="UP001515480"/>
    </source>
</evidence>
<gene>
    <name evidence="2" type="ORF">AB1Y20_010849</name>
</gene>
<keyword evidence="1" id="KW-0472">Membrane</keyword>
<keyword evidence="3" id="KW-1185">Reference proteome</keyword>
<keyword evidence="1" id="KW-1133">Transmembrane helix</keyword>
<keyword evidence="1" id="KW-0812">Transmembrane</keyword>
<evidence type="ECO:0000313" key="2">
    <source>
        <dbReference type="EMBL" id="KAL1504443.1"/>
    </source>
</evidence>
<proteinExistence type="predicted"/>
<evidence type="ECO:0000256" key="1">
    <source>
        <dbReference type="SAM" id="Phobius"/>
    </source>
</evidence>
<organism evidence="2 3">
    <name type="scientific">Prymnesium parvum</name>
    <name type="common">Toxic golden alga</name>
    <dbReference type="NCBI Taxonomy" id="97485"/>
    <lineage>
        <taxon>Eukaryota</taxon>
        <taxon>Haptista</taxon>
        <taxon>Haptophyta</taxon>
        <taxon>Prymnesiophyceae</taxon>
        <taxon>Prymnesiales</taxon>
        <taxon>Prymnesiaceae</taxon>
        <taxon>Prymnesium</taxon>
    </lineage>
</organism>
<protein>
    <recommendedName>
        <fullName evidence="4">Ubiquitin-like domain-containing protein</fullName>
    </recommendedName>
</protein>
<accession>A0AB34IT94</accession>
<feature type="transmembrane region" description="Helical" evidence="1">
    <location>
        <begin position="169"/>
        <end position="192"/>
    </location>
</feature>
<evidence type="ECO:0008006" key="4">
    <source>
        <dbReference type="Google" id="ProtNLM"/>
    </source>
</evidence>
<dbReference type="AlphaFoldDB" id="A0AB34IT94"/>